<evidence type="ECO:0000313" key="1">
    <source>
        <dbReference type="EMBL" id="SFZ92414.1"/>
    </source>
</evidence>
<dbReference type="STRING" id="369401.SAMN05428642_102710"/>
<proteinExistence type="predicted"/>
<dbReference type="Proteomes" id="UP000182544">
    <property type="component" value="Unassembled WGS sequence"/>
</dbReference>
<gene>
    <name evidence="1" type="ORF">SAMN05428642_102710</name>
</gene>
<accession>A0A1K2IJE1</accession>
<reference evidence="1 2" key="1">
    <citation type="submission" date="2016-10" db="EMBL/GenBank/DDBJ databases">
        <authorList>
            <person name="de Groot N.N."/>
        </authorList>
    </citation>
    <scope>NUCLEOTIDE SEQUENCE [LARGE SCALE GENOMIC DNA]</scope>
    <source>
        <strain evidence="1 2">DSM 18180</strain>
    </source>
</reference>
<evidence type="ECO:0000313" key="2">
    <source>
        <dbReference type="Proteomes" id="UP000182544"/>
    </source>
</evidence>
<protein>
    <submittedName>
        <fullName evidence="1">Uncharacterized protein</fullName>
    </submittedName>
</protein>
<sequence>MPIQYMKKLLILAKPMLVASFLGSDFPTENPRTQNRTILIDKRCS</sequence>
<dbReference type="AlphaFoldDB" id="A0A1K2IJE1"/>
<dbReference type="EMBL" id="FPKV01000002">
    <property type="protein sequence ID" value="SFZ92414.1"/>
    <property type="molecule type" value="Genomic_DNA"/>
</dbReference>
<organism evidence="1 2">
    <name type="scientific">Flaviramulus basaltis</name>
    <dbReference type="NCBI Taxonomy" id="369401"/>
    <lineage>
        <taxon>Bacteria</taxon>
        <taxon>Pseudomonadati</taxon>
        <taxon>Bacteroidota</taxon>
        <taxon>Flavobacteriia</taxon>
        <taxon>Flavobacteriales</taxon>
        <taxon>Flavobacteriaceae</taxon>
        <taxon>Flaviramulus</taxon>
    </lineage>
</organism>
<keyword evidence="2" id="KW-1185">Reference proteome</keyword>
<name>A0A1K2IJE1_9FLAO</name>